<sequence length="67" mass="7538">LAGHPCAHRDQFLRFVHGHENHHLTYQQSQYLGRTAHPLDQDQADLPTHDQSVSESISGSSSCFRAN</sequence>
<feature type="non-terminal residue" evidence="2">
    <location>
        <position position="1"/>
    </location>
</feature>
<evidence type="ECO:0000313" key="3">
    <source>
        <dbReference type="Proteomes" id="UP001341840"/>
    </source>
</evidence>
<reference evidence="2 3" key="1">
    <citation type="journal article" date="2023" name="Plants (Basel)">
        <title>Bridging the Gap: Combining Genomics and Transcriptomics Approaches to Understand Stylosanthes scabra, an Orphan Legume from the Brazilian Caatinga.</title>
        <authorList>
            <person name="Ferreira-Neto J.R.C."/>
            <person name="da Silva M.D."/>
            <person name="Binneck E."/>
            <person name="de Melo N.F."/>
            <person name="da Silva R.H."/>
            <person name="de Melo A.L.T.M."/>
            <person name="Pandolfi V."/>
            <person name="Bustamante F.O."/>
            <person name="Brasileiro-Vidal A.C."/>
            <person name="Benko-Iseppon A.M."/>
        </authorList>
    </citation>
    <scope>NUCLEOTIDE SEQUENCE [LARGE SCALE GENOMIC DNA]</scope>
    <source>
        <tissue evidence="2">Leaves</tissue>
    </source>
</reference>
<comment type="caution">
    <text evidence="2">The sequence shown here is derived from an EMBL/GenBank/DDBJ whole genome shotgun (WGS) entry which is preliminary data.</text>
</comment>
<evidence type="ECO:0000256" key="1">
    <source>
        <dbReference type="SAM" id="MobiDB-lite"/>
    </source>
</evidence>
<accession>A0ABU6U3H8</accession>
<feature type="compositionally biased region" description="Low complexity" evidence="1">
    <location>
        <begin position="53"/>
        <end position="67"/>
    </location>
</feature>
<gene>
    <name evidence="2" type="ORF">PIB30_115466</name>
</gene>
<dbReference type="Proteomes" id="UP001341840">
    <property type="component" value="Unassembled WGS sequence"/>
</dbReference>
<name>A0ABU6U3H8_9FABA</name>
<proteinExistence type="predicted"/>
<dbReference type="EMBL" id="JASCZI010103277">
    <property type="protein sequence ID" value="MED6154721.1"/>
    <property type="molecule type" value="Genomic_DNA"/>
</dbReference>
<keyword evidence="3" id="KW-1185">Reference proteome</keyword>
<feature type="region of interest" description="Disordered" evidence="1">
    <location>
        <begin position="31"/>
        <end position="67"/>
    </location>
</feature>
<evidence type="ECO:0000313" key="2">
    <source>
        <dbReference type="EMBL" id="MED6154721.1"/>
    </source>
</evidence>
<organism evidence="2 3">
    <name type="scientific">Stylosanthes scabra</name>
    <dbReference type="NCBI Taxonomy" id="79078"/>
    <lineage>
        <taxon>Eukaryota</taxon>
        <taxon>Viridiplantae</taxon>
        <taxon>Streptophyta</taxon>
        <taxon>Embryophyta</taxon>
        <taxon>Tracheophyta</taxon>
        <taxon>Spermatophyta</taxon>
        <taxon>Magnoliopsida</taxon>
        <taxon>eudicotyledons</taxon>
        <taxon>Gunneridae</taxon>
        <taxon>Pentapetalae</taxon>
        <taxon>rosids</taxon>
        <taxon>fabids</taxon>
        <taxon>Fabales</taxon>
        <taxon>Fabaceae</taxon>
        <taxon>Papilionoideae</taxon>
        <taxon>50 kb inversion clade</taxon>
        <taxon>dalbergioids sensu lato</taxon>
        <taxon>Dalbergieae</taxon>
        <taxon>Pterocarpus clade</taxon>
        <taxon>Stylosanthes</taxon>
    </lineage>
</organism>
<protein>
    <submittedName>
        <fullName evidence="2">Uncharacterized protein</fullName>
    </submittedName>
</protein>